<accession>F0JBL7</accession>
<dbReference type="InterPro" id="IPR002656">
    <property type="entry name" value="Acyl_transf_3_dom"/>
</dbReference>
<evidence type="ECO:0000256" key="6">
    <source>
        <dbReference type="ARBA" id="ARBA00023136"/>
    </source>
</evidence>
<keyword evidence="4 7" id="KW-0812">Transmembrane</keyword>
<proteinExistence type="inferred from homology"/>
<dbReference type="PANTHER" id="PTHR40074:SF2">
    <property type="entry name" value="O-ACETYLTRANSFERASE WECH"/>
    <property type="match status" value="1"/>
</dbReference>
<protein>
    <submittedName>
        <fullName evidence="9">Acyltransferase 3</fullName>
    </submittedName>
</protein>
<feature type="transmembrane region" description="Helical" evidence="7">
    <location>
        <begin position="271"/>
        <end position="296"/>
    </location>
</feature>
<dbReference type="AlphaFoldDB" id="F0JBL7"/>
<evidence type="ECO:0000313" key="9">
    <source>
        <dbReference type="EMBL" id="EGB15520.1"/>
    </source>
</evidence>
<evidence type="ECO:0000256" key="5">
    <source>
        <dbReference type="ARBA" id="ARBA00022989"/>
    </source>
</evidence>
<feature type="transmembrane region" description="Helical" evidence="7">
    <location>
        <begin position="208"/>
        <end position="228"/>
    </location>
</feature>
<comment type="subcellular location">
    <subcellularLocation>
        <location evidence="1">Cell membrane</location>
        <topology evidence="1">Multi-pass membrane protein</topology>
    </subcellularLocation>
</comment>
<feature type="transmembrane region" description="Helical" evidence="7">
    <location>
        <begin position="15"/>
        <end position="32"/>
    </location>
</feature>
<evidence type="ECO:0000313" key="10">
    <source>
        <dbReference type="Proteomes" id="UP000007845"/>
    </source>
</evidence>
<keyword evidence="9" id="KW-0808">Transferase</keyword>
<dbReference type="Pfam" id="PF01757">
    <property type="entry name" value="Acyl_transf_3"/>
    <property type="match status" value="1"/>
</dbReference>
<dbReference type="PANTHER" id="PTHR40074">
    <property type="entry name" value="O-ACETYLTRANSFERASE WECH"/>
    <property type="match status" value="1"/>
</dbReference>
<dbReference type="GO" id="GO:0016413">
    <property type="term" value="F:O-acetyltransferase activity"/>
    <property type="evidence" value="ECO:0007669"/>
    <property type="project" value="TreeGrafter"/>
</dbReference>
<evidence type="ECO:0000259" key="8">
    <source>
        <dbReference type="Pfam" id="PF01757"/>
    </source>
</evidence>
<feature type="transmembrane region" description="Helical" evidence="7">
    <location>
        <begin position="302"/>
        <end position="326"/>
    </location>
</feature>
<comment type="similarity">
    <text evidence="2">Belongs to the acyltransferase 3 family.</text>
</comment>
<sequence>MTVGLKKRGFLIDMHYFRAFAILNVALVHTWKQPVGVPAAAWPYSFKVLREVLFHDSTIYFIFISGFLFDYLAYRFDVKKYYKNKILNVICPYVIISTLIYLYKVWMNGGLKFSYLQTMLYGRAEIQYWYIPFISLVFAVSPLLLKIKKQHFIPLVAIGMVFPLLGTRTTIDVSIGQYVYFFPVYCFGAACSRSYDEFVTVCEKYFKYFSGLAILLSGLLVFLVYYNVHGRYFLLNTESIYYLQKMMILFCAVKVLQMLKQRDIYVFNLLANYSFAIYFLHTVVFRCCGSVLMTVFPDPDQLYWPVVGTLLTLAALALTILLSVGCKKVLGRYSRMIIGA</sequence>
<evidence type="ECO:0000256" key="2">
    <source>
        <dbReference type="ARBA" id="ARBA00007400"/>
    </source>
</evidence>
<dbReference type="EMBL" id="CP003220">
    <property type="protein sequence ID" value="EGB15520.1"/>
    <property type="molecule type" value="Genomic_DNA"/>
</dbReference>
<feature type="transmembrane region" description="Helical" evidence="7">
    <location>
        <begin position="126"/>
        <end position="145"/>
    </location>
</feature>
<evidence type="ECO:0000256" key="7">
    <source>
        <dbReference type="SAM" id="Phobius"/>
    </source>
</evidence>
<feature type="transmembrane region" description="Helical" evidence="7">
    <location>
        <begin position="86"/>
        <end position="106"/>
    </location>
</feature>
<dbReference type="GO" id="GO:0009246">
    <property type="term" value="P:enterobacterial common antigen biosynthetic process"/>
    <property type="evidence" value="ECO:0007669"/>
    <property type="project" value="TreeGrafter"/>
</dbReference>
<keyword evidence="5 7" id="KW-1133">Transmembrane helix</keyword>
<keyword evidence="9" id="KW-0012">Acyltransferase</keyword>
<dbReference type="Proteomes" id="UP000007845">
    <property type="component" value="Chromosome"/>
</dbReference>
<evidence type="ECO:0000256" key="3">
    <source>
        <dbReference type="ARBA" id="ARBA00022475"/>
    </source>
</evidence>
<feature type="transmembrane region" description="Helical" evidence="7">
    <location>
        <begin position="152"/>
        <end position="171"/>
    </location>
</feature>
<dbReference type="HOGENOM" id="CLU_066870_0_0_7"/>
<feature type="transmembrane region" description="Helical" evidence="7">
    <location>
        <begin position="177"/>
        <end position="196"/>
    </location>
</feature>
<feature type="transmembrane region" description="Helical" evidence="7">
    <location>
        <begin position="240"/>
        <end position="259"/>
    </location>
</feature>
<organism evidence="9 10">
    <name type="scientific">Pseudodesulfovibrio mercurii</name>
    <dbReference type="NCBI Taxonomy" id="641491"/>
    <lineage>
        <taxon>Bacteria</taxon>
        <taxon>Pseudomonadati</taxon>
        <taxon>Thermodesulfobacteriota</taxon>
        <taxon>Desulfovibrionia</taxon>
        <taxon>Desulfovibrionales</taxon>
        <taxon>Desulfovibrionaceae</taxon>
    </lineage>
</organism>
<reference evidence="9 10" key="1">
    <citation type="journal article" date="2011" name="J. Bacteriol.">
        <title>Genome sequence of the mercury-methylating strain Desulfovibrio desulfuricans ND132.</title>
        <authorList>
            <person name="Brown S.D."/>
            <person name="Gilmour C.C."/>
            <person name="Kucken A.M."/>
            <person name="Wall J.D."/>
            <person name="Elias D.A."/>
            <person name="Brandt C.C."/>
            <person name="Podar M."/>
            <person name="Chertkov O."/>
            <person name="Held B."/>
            <person name="Bruce D.C."/>
            <person name="Detter J.C."/>
            <person name="Tapia R."/>
            <person name="Han C.S."/>
            <person name="Goodwin L.A."/>
            <person name="Cheng J.F."/>
            <person name="Pitluck S."/>
            <person name="Woyke T."/>
            <person name="Mikhailova N."/>
            <person name="Ivanova N.N."/>
            <person name="Han J."/>
            <person name="Lucas S."/>
            <person name="Lapidus A.L."/>
            <person name="Land M.L."/>
            <person name="Hauser L.J."/>
            <person name="Palumbo A.V."/>
        </authorList>
    </citation>
    <scope>NUCLEOTIDE SEQUENCE [LARGE SCALE GENOMIC DNA]</scope>
    <source>
        <strain evidence="9 10">ND132</strain>
    </source>
</reference>
<keyword evidence="10" id="KW-1185">Reference proteome</keyword>
<keyword evidence="3" id="KW-1003">Cell membrane</keyword>
<keyword evidence="6 7" id="KW-0472">Membrane</keyword>
<dbReference type="GO" id="GO:0005886">
    <property type="term" value="C:plasma membrane"/>
    <property type="evidence" value="ECO:0007669"/>
    <property type="project" value="UniProtKB-SubCell"/>
</dbReference>
<evidence type="ECO:0000256" key="1">
    <source>
        <dbReference type="ARBA" id="ARBA00004651"/>
    </source>
</evidence>
<dbReference type="eggNOG" id="COG1835">
    <property type="taxonomic scope" value="Bacteria"/>
</dbReference>
<evidence type="ECO:0000256" key="4">
    <source>
        <dbReference type="ARBA" id="ARBA00022692"/>
    </source>
</evidence>
<dbReference type="STRING" id="641491.DND132_2316"/>
<name>F0JBL7_9BACT</name>
<gene>
    <name evidence="9" type="ORF">DND132_2316</name>
</gene>
<feature type="domain" description="Acyltransferase 3" evidence="8">
    <location>
        <begin position="13"/>
        <end position="323"/>
    </location>
</feature>
<feature type="transmembrane region" description="Helical" evidence="7">
    <location>
        <begin position="52"/>
        <end position="74"/>
    </location>
</feature>
<dbReference type="KEGG" id="ddn:DND132_2316"/>